<dbReference type="Proteomes" id="UP001518925">
    <property type="component" value="Unassembled WGS sequence"/>
</dbReference>
<reference evidence="1 2" key="1">
    <citation type="submission" date="2021-02" db="EMBL/GenBank/DDBJ databases">
        <title>Bacillus sp. RD4P76, an endophyte from a halophyte.</title>
        <authorList>
            <person name="Sun J.-Q."/>
        </authorList>
    </citation>
    <scope>NUCLEOTIDE SEQUENCE [LARGE SCALE GENOMIC DNA]</scope>
    <source>
        <strain evidence="1 2">RD4P76</strain>
    </source>
</reference>
<dbReference type="RefSeq" id="WP_204204434.1">
    <property type="nucleotide sequence ID" value="NZ_JAFELM010000039.1"/>
</dbReference>
<organism evidence="1 2">
    <name type="scientific">Bacillus suaedaesalsae</name>
    <dbReference type="NCBI Taxonomy" id="2810349"/>
    <lineage>
        <taxon>Bacteria</taxon>
        <taxon>Bacillati</taxon>
        <taxon>Bacillota</taxon>
        <taxon>Bacilli</taxon>
        <taxon>Bacillales</taxon>
        <taxon>Bacillaceae</taxon>
        <taxon>Bacillus</taxon>
    </lineage>
</organism>
<dbReference type="EMBL" id="JAFELM010000039">
    <property type="protein sequence ID" value="MBM6619076.1"/>
    <property type="molecule type" value="Genomic_DNA"/>
</dbReference>
<keyword evidence="2" id="KW-1185">Reference proteome</keyword>
<gene>
    <name evidence="1" type="ORF">JR050_15515</name>
</gene>
<evidence type="ECO:0000313" key="2">
    <source>
        <dbReference type="Proteomes" id="UP001518925"/>
    </source>
</evidence>
<comment type="caution">
    <text evidence="1">The sequence shown here is derived from an EMBL/GenBank/DDBJ whole genome shotgun (WGS) entry which is preliminary data.</text>
</comment>
<proteinExistence type="predicted"/>
<sequence length="193" mass="21825">MSKKIILAALSICLLIVFYLFASRPISPVKPTIPASSSIPALSLEERVCEEVSVKFGDCKKIHLFDANSKLVFAESSSGIIPVLTNEDFTEFKKIINSTLDFQEFKEEKGDRVPIDWRAKNNVQKDFSVIYGFAEDEAKTIVINSEGNIQPNKFFVRENLWVWYVTFQKDKVKLPVEVTVYGAEGQMIYGGKD</sequence>
<protein>
    <recommendedName>
        <fullName evidence="3">DUF4309 domain-containing protein</fullName>
    </recommendedName>
</protein>
<accession>A0ABS2DNI3</accession>
<evidence type="ECO:0008006" key="3">
    <source>
        <dbReference type="Google" id="ProtNLM"/>
    </source>
</evidence>
<evidence type="ECO:0000313" key="1">
    <source>
        <dbReference type="EMBL" id="MBM6619076.1"/>
    </source>
</evidence>
<name>A0ABS2DNI3_9BACI</name>